<evidence type="ECO:0000256" key="6">
    <source>
        <dbReference type="ARBA" id="ARBA00005159"/>
    </source>
</evidence>
<comment type="pathway">
    <text evidence="5">Cofactor biosynthesis; adenosylcobalamin biosynthesis; adenosylcobalamin from cob(II)yrinate a,c-diamide: step 6/7.</text>
</comment>
<evidence type="ECO:0000256" key="13">
    <source>
        <dbReference type="ARBA" id="ARBA00022777"/>
    </source>
</evidence>
<evidence type="ECO:0000256" key="15">
    <source>
        <dbReference type="ARBA" id="ARBA00023134"/>
    </source>
</evidence>
<dbReference type="EMBL" id="JBHSTE010000001">
    <property type="protein sequence ID" value="MFC6331055.1"/>
    <property type="molecule type" value="Genomic_DNA"/>
</dbReference>
<dbReference type="InterPro" id="IPR003203">
    <property type="entry name" value="CobU/CobP"/>
</dbReference>
<evidence type="ECO:0000256" key="1">
    <source>
        <dbReference type="ARBA" id="ARBA00000312"/>
    </source>
</evidence>
<dbReference type="GO" id="GO:0043752">
    <property type="term" value="F:adenosylcobinamide kinase activity"/>
    <property type="evidence" value="ECO:0007669"/>
    <property type="project" value="UniProtKB-EC"/>
</dbReference>
<dbReference type="NCBIfam" id="NF004469">
    <property type="entry name" value="PRK05800.1"/>
    <property type="match status" value="1"/>
</dbReference>
<keyword evidence="19" id="KW-1185">Reference proteome</keyword>
<proteinExistence type="inferred from homology"/>
<dbReference type="EC" id="2.7.7.62" evidence="9"/>
<evidence type="ECO:0000256" key="14">
    <source>
        <dbReference type="ARBA" id="ARBA00022840"/>
    </source>
</evidence>
<keyword evidence="12" id="KW-0547">Nucleotide-binding</keyword>
<evidence type="ECO:0000256" key="9">
    <source>
        <dbReference type="ARBA" id="ARBA00012523"/>
    </source>
</evidence>
<protein>
    <recommendedName>
        <fullName evidence="16">Adenosylcobinamide kinase</fullName>
        <ecNumber evidence="8">2.7.1.156</ecNumber>
        <ecNumber evidence="9">2.7.7.62</ecNumber>
    </recommendedName>
    <alternativeName>
        <fullName evidence="17">Adenosylcobinamide-phosphate guanylyltransferase</fullName>
    </alternativeName>
</protein>
<evidence type="ECO:0000256" key="3">
    <source>
        <dbReference type="ARBA" id="ARBA00001522"/>
    </source>
</evidence>
<keyword evidence="11 18" id="KW-0808">Transferase</keyword>
<comment type="function">
    <text evidence="4">Catalyzes ATP-dependent phosphorylation of adenosylcobinamide and addition of GMP to adenosylcobinamide phosphate.</text>
</comment>
<comment type="caution">
    <text evidence="18">The sequence shown here is derived from an EMBL/GenBank/DDBJ whole genome shotgun (WGS) entry which is preliminary data.</text>
</comment>
<dbReference type="GO" id="GO:0008820">
    <property type="term" value="F:cobinamide phosphate guanylyltransferase activity"/>
    <property type="evidence" value="ECO:0007669"/>
    <property type="project" value="UniProtKB-EC"/>
</dbReference>
<comment type="catalytic activity">
    <reaction evidence="3">
        <text>adenosylcob(III)inamide + GTP = adenosylcob(III)inamide phosphate + GDP + H(+)</text>
        <dbReference type="Rhea" id="RHEA:15765"/>
        <dbReference type="ChEBI" id="CHEBI:2480"/>
        <dbReference type="ChEBI" id="CHEBI:15378"/>
        <dbReference type="ChEBI" id="CHEBI:37565"/>
        <dbReference type="ChEBI" id="CHEBI:58189"/>
        <dbReference type="ChEBI" id="CHEBI:58502"/>
        <dbReference type="EC" id="2.7.1.156"/>
    </reaction>
</comment>
<comment type="catalytic activity">
    <reaction evidence="2">
        <text>adenosylcob(III)inamide phosphate + GTP + H(+) = adenosylcob(III)inamide-GDP + diphosphate</text>
        <dbReference type="Rhea" id="RHEA:22712"/>
        <dbReference type="ChEBI" id="CHEBI:15378"/>
        <dbReference type="ChEBI" id="CHEBI:33019"/>
        <dbReference type="ChEBI" id="CHEBI:37565"/>
        <dbReference type="ChEBI" id="CHEBI:58502"/>
        <dbReference type="ChEBI" id="CHEBI:60487"/>
        <dbReference type="EC" id="2.7.7.62"/>
    </reaction>
</comment>
<comment type="pathway">
    <text evidence="6">Cofactor biosynthesis; adenosylcobalamin biosynthesis; adenosylcobalamin from cob(II)yrinate a,c-diamide: step 5/7.</text>
</comment>
<keyword evidence="13 18" id="KW-0418">Kinase</keyword>
<keyword evidence="10" id="KW-0169">Cobalamin biosynthesis</keyword>
<evidence type="ECO:0000256" key="4">
    <source>
        <dbReference type="ARBA" id="ARBA00003889"/>
    </source>
</evidence>
<keyword evidence="15" id="KW-0342">GTP-binding</keyword>
<evidence type="ECO:0000313" key="19">
    <source>
        <dbReference type="Proteomes" id="UP001596233"/>
    </source>
</evidence>
<dbReference type="PIRSF" id="PIRSF006135">
    <property type="entry name" value="CobU"/>
    <property type="match status" value="1"/>
</dbReference>
<gene>
    <name evidence="18" type="primary">cobU</name>
    <name evidence="18" type="ORF">ACFP56_00355</name>
</gene>
<dbReference type="Proteomes" id="UP001596233">
    <property type="component" value="Unassembled WGS sequence"/>
</dbReference>
<sequence length="192" mass="21790">MAIFVTGGARSGKSHFAEQLAQKKYSSGIYIATSEALDEEMTARITKHQADRKHSGFPWETLEVPLKLGDCLRELRSLGDSKMQQRVVLVDCLTLWLSNCFFALDVELNGTDRLHEMTRELAEEIARYPYPLIIVSNEVGDGIVPMDALSRQYRDEAGRLNQLIAKQCEQVFLVTAGIPVDLKKLEFRWEEL</sequence>
<dbReference type="RefSeq" id="WP_379229878.1">
    <property type="nucleotide sequence ID" value="NZ_JBHSTE010000001.1"/>
</dbReference>
<dbReference type="Gene3D" id="3.40.50.300">
    <property type="entry name" value="P-loop containing nucleotide triphosphate hydrolases"/>
    <property type="match status" value="1"/>
</dbReference>
<evidence type="ECO:0000256" key="5">
    <source>
        <dbReference type="ARBA" id="ARBA00004692"/>
    </source>
</evidence>
<evidence type="ECO:0000256" key="11">
    <source>
        <dbReference type="ARBA" id="ARBA00022679"/>
    </source>
</evidence>
<dbReference type="Pfam" id="PF02283">
    <property type="entry name" value="CobU"/>
    <property type="match status" value="1"/>
</dbReference>
<accession>A0ABW1V1C3</accession>
<organism evidence="18 19">
    <name type="scientific">Paenibacillus septentrionalis</name>
    <dbReference type="NCBI Taxonomy" id="429342"/>
    <lineage>
        <taxon>Bacteria</taxon>
        <taxon>Bacillati</taxon>
        <taxon>Bacillota</taxon>
        <taxon>Bacilli</taxon>
        <taxon>Bacillales</taxon>
        <taxon>Paenibacillaceae</taxon>
        <taxon>Paenibacillus</taxon>
    </lineage>
</organism>
<dbReference type="SUPFAM" id="SSF52540">
    <property type="entry name" value="P-loop containing nucleoside triphosphate hydrolases"/>
    <property type="match status" value="1"/>
</dbReference>
<evidence type="ECO:0000256" key="7">
    <source>
        <dbReference type="ARBA" id="ARBA00007490"/>
    </source>
</evidence>
<evidence type="ECO:0000256" key="12">
    <source>
        <dbReference type="ARBA" id="ARBA00022741"/>
    </source>
</evidence>
<evidence type="ECO:0000256" key="17">
    <source>
        <dbReference type="ARBA" id="ARBA00030571"/>
    </source>
</evidence>
<dbReference type="PANTHER" id="PTHR34848">
    <property type="match status" value="1"/>
</dbReference>
<evidence type="ECO:0000256" key="16">
    <source>
        <dbReference type="ARBA" id="ARBA00029570"/>
    </source>
</evidence>
<evidence type="ECO:0000313" key="18">
    <source>
        <dbReference type="EMBL" id="MFC6331055.1"/>
    </source>
</evidence>
<comment type="similarity">
    <text evidence="7">Belongs to the CobU/CobP family.</text>
</comment>
<keyword evidence="14" id="KW-0067">ATP-binding</keyword>
<reference evidence="19" key="1">
    <citation type="journal article" date="2019" name="Int. J. Syst. Evol. Microbiol.">
        <title>The Global Catalogue of Microorganisms (GCM) 10K type strain sequencing project: providing services to taxonomists for standard genome sequencing and annotation.</title>
        <authorList>
            <consortium name="The Broad Institute Genomics Platform"/>
            <consortium name="The Broad Institute Genome Sequencing Center for Infectious Disease"/>
            <person name="Wu L."/>
            <person name="Ma J."/>
        </authorList>
    </citation>
    <scope>NUCLEOTIDE SEQUENCE [LARGE SCALE GENOMIC DNA]</scope>
    <source>
        <strain evidence="19">PCU 280</strain>
    </source>
</reference>
<evidence type="ECO:0000256" key="8">
    <source>
        <dbReference type="ARBA" id="ARBA00012016"/>
    </source>
</evidence>
<keyword evidence="18" id="KW-0548">Nucleotidyltransferase</keyword>
<dbReference type="CDD" id="cd00544">
    <property type="entry name" value="CobU"/>
    <property type="match status" value="1"/>
</dbReference>
<dbReference type="PANTHER" id="PTHR34848:SF1">
    <property type="entry name" value="BIFUNCTIONAL ADENOSYLCOBALAMIN BIOSYNTHESIS PROTEIN COBU"/>
    <property type="match status" value="1"/>
</dbReference>
<evidence type="ECO:0000256" key="2">
    <source>
        <dbReference type="ARBA" id="ARBA00000711"/>
    </source>
</evidence>
<dbReference type="InterPro" id="IPR027417">
    <property type="entry name" value="P-loop_NTPase"/>
</dbReference>
<dbReference type="EC" id="2.7.1.156" evidence="8"/>
<name>A0ABW1V1C3_9BACL</name>
<evidence type="ECO:0000256" key="10">
    <source>
        <dbReference type="ARBA" id="ARBA00022573"/>
    </source>
</evidence>
<comment type="catalytic activity">
    <reaction evidence="1">
        <text>adenosylcob(III)inamide + ATP = adenosylcob(III)inamide phosphate + ADP + H(+)</text>
        <dbReference type="Rhea" id="RHEA:15769"/>
        <dbReference type="ChEBI" id="CHEBI:2480"/>
        <dbReference type="ChEBI" id="CHEBI:15378"/>
        <dbReference type="ChEBI" id="CHEBI:30616"/>
        <dbReference type="ChEBI" id="CHEBI:58502"/>
        <dbReference type="ChEBI" id="CHEBI:456216"/>
        <dbReference type="EC" id="2.7.1.156"/>
    </reaction>
</comment>